<dbReference type="PROSITE" id="PS50172">
    <property type="entry name" value="BRCT"/>
    <property type="match status" value="4"/>
</dbReference>
<evidence type="ECO:0000256" key="1">
    <source>
        <dbReference type="SAM" id="MobiDB-lite"/>
    </source>
</evidence>
<evidence type="ECO:0000259" key="2">
    <source>
        <dbReference type="PROSITE" id="PS50172"/>
    </source>
</evidence>
<dbReference type="SMART" id="SM00292">
    <property type="entry name" value="BRCT"/>
    <property type="match status" value="4"/>
</dbReference>
<dbReference type="PANTHER" id="PTHR47667:SF1">
    <property type="entry name" value="REGULATOR OF TY1 TRANSPOSITION PROTEIN 107"/>
    <property type="match status" value="1"/>
</dbReference>
<dbReference type="Proteomes" id="UP001338582">
    <property type="component" value="Chromosome 5"/>
</dbReference>
<protein>
    <recommendedName>
        <fullName evidence="2">BRCT domain-containing protein</fullName>
    </recommendedName>
</protein>
<dbReference type="InterPro" id="IPR031906">
    <property type="entry name" value="RTT107_BRCT_6"/>
</dbReference>
<dbReference type="KEGG" id="asau:88174987"/>
<evidence type="ECO:0000313" key="3">
    <source>
        <dbReference type="EMBL" id="WPK26566.1"/>
    </source>
</evidence>
<dbReference type="Gene3D" id="3.40.50.10190">
    <property type="entry name" value="BRCT domain"/>
    <property type="match status" value="6"/>
</dbReference>
<organism evidence="3 4">
    <name type="scientific">Australozyma saopauloensis</name>
    <dbReference type="NCBI Taxonomy" id="291208"/>
    <lineage>
        <taxon>Eukaryota</taxon>
        <taxon>Fungi</taxon>
        <taxon>Dikarya</taxon>
        <taxon>Ascomycota</taxon>
        <taxon>Saccharomycotina</taxon>
        <taxon>Pichiomycetes</taxon>
        <taxon>Metschnikowiaceae</taxon>
        <taxon>Australozyma</taxon>
    </lineage>
</organism>
<dbReference type="EMBL" id="CP138898">
    <property type="protein sequence ID" value="WPK26566.1"/>
    <property type="molecule type" value="Genomic_DNA"/>
</dbReference>
<dbReference type="InterPro" id="IPR059215">
    <property type="entry name" value="BRCT2_TopBP1-like"/>
</dbReference>
<sequence length="881" mass="97713">MSPTQLLLDSHFLVVLPDPDTPYELPLSLSEIENLIVSNGGTFVTETAENSLNSIADHNINHVLTQSYHFAGYLQASKRLVPITSFKWLTDSIAIKQRKNYRLYLPTPAPPMAGILICAANNLPQGDKDLMYTATRLFGGHYLDMLSGHTTHLISVDQVNGKALVTAHLVQKRNMAIDVVLPSWFARCLELQRIVSVQPYLLLDPVVSELGQPNSRLLLEDELQIVSSSHVLAGKRVHISTDFDISKMFLDSVEALITSNGGLVVSEFDPDNIDILVAKYRDGDRFKQCCADDRIDVGLILWLFHVISSGRYINPLLLNLLHYPIPKTHIPEFKNLRISITGINGDARYYLVSLITAMGASFTKTLDAKNDILVSGSAISEKHQTVQNRWSNIKLVNYLWIEDCFANWKYMDFSADRYSLFDNQQQPLGDATLSSEIVRKCTDLASDLLGIDDSAAEDIDENVRIATDNITGVDLNAARDNVIGEDIEDDVQQETNAEDSVSNAVNGAQTEQLVPSVDIASKDNESLSFKVVSQTEEESNAAVKVFSDVSQIEEISTNPEQISVVELNDTSSSPIHARASRSAKQKASLKLHSDMEDLNKYMTISKSSKKMKDYMDQLERASEKAKKRPSEVDDSSIQEVKEVPSKKKVKTDLALKYVTILTGCEQIFVPSRADTAKLAKVGISIVNDFNSSKKVIDTIVAPKVLRTEKFLKSLSQAHRIIHPNYLTDVLSYIAVNGTQVIADDLHNQISVNDYSLDKVLSVKQVNEELGYEGSGNGLTELLSAKSGNFIFDQLRFNLSTNLNGGPALIESILRAHGLRASKTIKVLTSMSKRELLTSPDGNAVIVTNKKKDPKCQIEGVVLVDWNWCVKCIFHGKILPYQ</sequence>
<feature type="domain" description="BRCT" evidence="2">
    <location>
        <begin position="30"/>
        <end position="106"/>
    </location>
</feature>
<name>A0AAX4HDU9_9ASCO</name>
<feature type="domain" description="BRCT" evidence="2">
    <location>
        <begin position="107"/>
        <end position="202"/>
    </location>
</feature>
<accession>A0AAX4HDU9</accession>
<feature type="compositionally biased region" description="Basic and acidic residues" evidence="1">
    <location>
        <begin position="616"/>
        <end position="631"/>
    </location>
</feature>
<feature type="domain" description="BRCT" evidence="2">
    <location>
        <begin position="227"/>
        <end position="320"/>
    </location>
</feature>
<dbReference type="RefSeq" id="XP_062878947.1">
    <property type="nucleotide sequence ID" value="XM_063022877.1"/>
</dbReference>
<dbReference type="SUPFAM" id="SSF52113">
    <property type="entry name" value="BRCT domain"/>
    <property type="match status" value="4"/>
</dbReference>
<dbReference type="Pfam" id="PF16770">
    <property type="entry name" value="RTT107_BRCT_5"/>
    <property type="match status" value="1"/>
</dbReference>
<dbReference type="PANTHER" id="PTHR47667">
    <property type="entry name" value="REGULATOR OF TY1 TRANSPOSITION PROTEIN 107"/>
    <property type="match status" value="1"/>
</dbReference>
<reference evidence="3 4" key="1">
    <citation type="submission" date="2023-10" db="EMBL/GenBank/DDBJ databases">
        <title>Draft Genome Sequence of Candida saopaulonensis from a very Premature Infant with Sepsis.</title>
        <authorList>
            <person name="Ning Y."/>
            <person name="Dai R."/>
            <person name="Xiao M."/>
            <person name="Xu Y."/>
            <person name="Yan Q."/>
            <person name="Zhang L."/>
        </authorList>
    </citation>
    <scope>NUCLEOTIDE SEQUENCE [LARGE SCALE GENOMIC DNA]</scope>
    <source>
        <strain evidence="3 4">19XY460</strain>
    </source>
</reference>
<dbReference type="GeneID" id="88174987"/>
<keyword evidence="4" id="KW-1185">Reference proteome</keyword>
<dbReference type="Pfam" id="PF12738">
    <property type="entry name" value="PTCB-BRCT"/>
    <property type="match status" value="1"/>
</dbReference>
<dbReference type="AlphaFoldDB" id="A0AAX4HDU9"/>
<dbReference type="InterPro" id="IPR001357">
    <property type="entry name" value="BRCT_dom"/>
</dbReference>
<evidence type="ECO:0000313" key="4">
    <source>
        <dbReference type="Proteomes" id="UP001338582"/>
    </source>
</evidence>
<feature type="domain" description="BRCT" evidence="2">
    <location>
        <begin position="328"/>
        <end position="418"/>
    </location>
</feature>
<dbReference type="Pfam" id="PF16771">
    <property type="entry name" value="RTT107_BRCT_6"/>
    <property type="match status" value="1"/>
</dbReference>
<feature type="region of interest" description="Disordered" evidence="1">
    <location>
        <begin position="616"/>
        <end position="636"/>
    </location>
</feature>
<dbReference type="InterPro" id="IPR053036">
    <property type="entry name" value="CellCycle_DNARepair_Reg"/>
</dbReference>
<proteinExistence type="predicted"/>
<gene>
    <name evidence="3" type="ORF">PUMCH_003924</name>
</gene>
<dbReference type="InterPro" id="IPR036420">
    <property type="entry name" value="BRCT_dom_sf"/>
</dbReference>
<dbReference type="CDD" id="cd17731">
    <property type="entry name" value="BRCT_TopBP1_rpt2_like"/>
    <property type="match status" value="1"/>
</dbReference>